<keyword evidence="2" id="KW-1185">Reference proteome</keyword>
<evidence type="ECO:0000313" key="2">
    <source>
        <dbReference type="Proteomes" id="UP000798662"/>
    </source>
</evidence>
<protein>
    <submittedName>
        <fullName evidence="1">Uncharacterized protein</fullName>
    </submittedName>
</protein>
<gene>
    <name evidence="1" type="ORF">I4F81_002492</name>
</gene>
<accession>A0ACC3BPR2</accession>
<proteinExistence type="predicted"/>
<dbReference type="EMBL" id="CM020618">
    <property type="protein sequence ID" value="KAK1859900.1"/>
    <property type="molecule type" value="Genomic_DNA"/>
</dbReference>
<name>A0ACC3BPR2_PYRYE</name>
<organism evidence="1 2">
    <name type="scientific">Pyropia yezoensis</name>
    <name type="common">Susabi-nori</name>
    <name type="synonym">Porphyra yezoensis</name>
    <dbReference type="NCBI Taxonomy" id="2788"/>
    <lineage>
        <taxon>Eukaryota</taxon>
        <taxon>Rhodophyta</taxon>
        <taxon>Bangiophyceae</taxon>
        <taxon>Bangiales</taxon>
        <taxon>Bangiaceae</taxon>
        <taxon>Pyropia</taxon>
    </lineage>
</organism>
<sequence>MVMAPLTAGVHHVGLTVPDLSAATAFFLDVLGFSKVGADDTYPAVFLTDNTSMITLWQAAAGAAAHDRRSAAGLHHLALRVAGGDAALDGLEATLRAAAGVEVVFGAQELKGFGVRHMMVTAAGVRIEFIAA</sequence>
<reference evidence="1" key="1">
    <citation type="submission" date="2019-11" db="EMBL/GenBank/DDBJ databases">
        <title>Nori genome reveals adaptations in red seaweeds to the harsh intertidal environment.</title>
        <authorList>
            <person name="Wang D."/>
            <person name="Mao Y."/>
        </authorList>
    </citation>
    <scope>NUCLEOTIDE SEQUENCE</scope>
    <source>
        <tissue evidence="1">Gametophyte</tissue>
    </source>
</reference>
<evidence type="ECO:0000313" key="1">
    <source>
        <dbReference type="EMBL" id="KAK1859900.1"/>
    </source>
</evidence>
<dbReference type="Proteomes" id="UP000798662">
    <property type="component" value="Chromosome 1"/>
</dbReference>
<comment type="caution">
    <text evidence="1">The sequence shown here is derived from an EMBL/GenBank/DDBJ whole genome shotgun (WGS) entry which is preliminary data.</text>
</comment>